<feature type="transmembrane region" description="Helical" evidence="1">
    <location>
        <begin position="105"/>
        <end position="124"/>
    </location>
</feature>
<protein>
    <submittedName>
        <fullName evidence="2">Uncharacterized protein</fullName>
    </submittedName>
</protein>
<dbReference type="AlphaFoldDB" id="A0ABD2NA81"/>
<dbReference type="EMBL" id="JABFTP020000083">
    <property type="protein sequence ID" value="KAL3275300.1"/>
    <property type="molecule type" value="Genomic_DNA"/>
</dbReference>
<name>A0ABD2NA81_9CUCU</name>
<evidence type="ECO:0000313" key="3">
    <source>
        <dbReference type="Proteomes" id="UP001516400"/>
    </source>
</evidence>
<sequence length="131" mass="15301">MNNIQDYTDFDNDFYDLSQDFEEYQDDQIDNEYFIDVFNYCGVLSVQSITPLLKKLILSNLIFGSVLSIEVGSSKGRIILTIYFFISYLIFLSNHYIGMKYQKRIGTLLKFSFIASLVLSEYLVEKKFSSK</sequence>
<dbReference type="Proteomes" id="UP001516400">
    <property type="component" value="Unassembled WGS sequence"/>
</dbReference>
<evidence type="ECO:0000313" key="2">
    <source>
        <dbReference type="EMBL" id="KAL3275300.1"/>
    </source>
</evidence>
<keyword evidence="1" id="KW-1133">Transmembrane helix</keyword>
<keyword evidence="1" id="KW-0812">Transmembrane</keyword>
<proteinExistence type="predicted"/>
<feature type="transmembrane region" description="Helical" evidence="1">
    <location>
        <begin position="78"/>
        <end position="99"/>
    </location>
</feature>
<gene>
    <name evidence="2" type="ORF">HHI36_020067</name>
</gene>
<evidence type="ECO:0000256" key="1">
    <source>
        <dbReference type="SAM" id="Phobius"/>
    </source>
</evidence>
<keyword evidence="1" id="KW-0472">Membrane</keyword>
<organism evidence="2 3">
    <name type="scientific">Cryptolaemus montrouzieri</name>
    <dbReference type="NCBI Taxonomy" id="559131"/>
    <lineage>
        <taxon>Eukaryota</taxon>
        <taxon>Metazoa</taxon>
        <taxon>Ecdysozoa</taxon>
        <taxon>Arthropoda</taxon>
        <taxon>Hexapoda</taxon>
        <taxon>Insecta</taxon>
        <taxon>Pterygota</taxon>
        <taxon>Neoptera</taxon>
        <taxon>Endopterygota</taxon>
        <taxon>Coleoptera</taxon>
        <taxon>Polyphaga</taxon>
        <taxon>Cucujiformia</taxon>
        <taxon>Coccinelloidea</taxon>
        <taxon>Coccinellidae</taxon>
        <taxon>Scymninae</taxon>
        <taxon>Scymnini</taxon>
        <taxon>Cryptolaemus</taxon>
    </lineage>
</organism>
<keyword evidence="3" id="KW-1185">Reference proteome</keyword>
<reference evidence="2 3" key="1">
    <citation type="journal article" date="2021" name="BMC Biol.">
        <title>Horizontally acquired antibacterial genes associated with adaptive radiation of ladybird beetles.</title>
        <authorList>
            <person name="Li H.S."/>
            <person name="Tang X.F."/>
            <person name="Huang Y.H."/>
            <person name="Xu Z.Y."/>
            <person name="Chen M.L."/>
            <person name="Du X.Y."/>
            <person name="Qiu B.Y."/>
            <person name="Chen P.T."/>
            <person name="Zhang W."/>
            <person name="Slipinski A."/>
            <person name="Escalona H.E."/>
            <person name="Waterhouse R.M."/>
            <person name="Zwick A."/>
            <person name="Pang H."/>
        </authorList>
    </citation>
    <scope>NUCLEOTIDE SEQUENCE [LARGE SCALE GENOMIC DNA]</scope>
    <source>
        <strain evidence="2">SYSU2018</strain>
    </source>
</reference>
<comment type="caution">
    <text evidence="2">The sequence shown here is derived from an EMBL/GenBank/DDBJ whole genome shotgun (WGS) entry which is preliminary data.</text>
</comment>
<accession>A0ABD2NA81</accession>